<dbReference type="Pfam" id="PF13421">
    <property type="entry name" value="Band_7_1"/>
    <property type="match status" value="1"/>
</dbReference>
<keyword evidence="3" id="KW-1185">Reference proteome</keyword>
<dbReference type="CDD" id="cd03408">
    <property type="entry name" value="SPFH_like_u1"/>
    <property type="match status" value="1"/>
</dbReference>
<dbReference type="PANTHER" id="PTHR37826">
    <property type="entry name" value="FLOTILLIN BAND_7_5 DOMAIN PROTEIN"/>
    <property type="match status" value="1"/>
</dbReference>
<dbReference type="eggNOG" id="COG4260">
    <property type="taxonomic scope" value="Bacteria"/>
</dbReference>
<feature type="domain" description="SPFH" evidence="1">
    <location>
        <begin position="37"/>
        <end position="245"/>
    </location>
</feature>
<name>D7N9M1_9BACT</name>
<dbReference type="InterPro" id="IPR036013">
    <property type="entry name" value="Band_7/SPFH_dom_sf"/>
</dbReference>
<protein>
    <recommendedName>
        <fullName evidence="1">SPFH domain-containing protein</fullName>
    </recommendedName>
</protein>
<reference evidence="2" key="1">
    <citation type="submission" date="2010-02" db="EMBL/GenBank/DDBJ databases">
        <title>The Genome Sequence of Prevotella oris strain C735.</title>
        <authorList>
            <consortium name="The Broad Institute Genome Sequencing Platform"/>
            <person name="Ward D."/>
            <person name="Feldgarden M."/>
            <person name="Earl A."/>
            <person name="Young S.K."/>
            <person name="Zeng Q."/>
            <person name="Koehrsen M."/>
            <person name="Alvarado L."/>
            <person name="Berlin A."/>
            <person name="Bochicchio J."/>
            <person name="Borenstein D."/>
            <person name="Chapman S.B."/>
            <person name="Chen Z."/>
            <person name="Engels R."/>
            <person name="Freedman E."/>
            <person name="Gellesch M."/>
            <person name="Goldberg J."/>
            <person name="Griggs A."/>
            <person name="Gujja S."/>
            <person name="Heilman E."/>
            <person name="Heiman D."/>
            <person name="Hepburn T."/>
            <person name="Howarth C."/>
            <person name="Jen D."/>
            <person name="Larson L."/>
            <person name="Mehta T."/>
            <person name="Park D."/>
            <person name="Pearson M."/>
            <person name="Roberts A."/>
            <person name="Saif S."/>
            <person name="Shea T."/>
            <person name="Shenoy N."/>
            <person name="Sisk P."/>
            <person name="Stolte C."/>
            <person name="Sykes S."/>
            <person name="Thomson T."/>
            <person name="Walk T."/>
            <person name="White J."/>
            <person name="Yandava C."/>
            <person name="Sibley C.D."/>
            <person name="Field T.R."/>
            <person name="Grinwis M."/>
            <person name="Eshaghurshan C.S."/>
            <person name="Surette M.G."/>
            <person name="Haas B."/>
            <person name="Nusbaum C."/>
            <person name="Birren B."/>
        </authorList>
    </citation>
    <scope>NUCLEOTIDE SEQUENCE [LARGE SCALE GENOMIC DNA]</scope>
    <source>
        <strain evidence="2">C735</strain>
    </source>
</reference>
<sequence>MCAFNLTPISMKIKNLFKRQLRSVIEWKEQDVHILFHRMETTTDEIKNSSKLIVAPGQGCLLVYDGKVKATLTEPDTYELATDNHPFITTLLNLAQSMESEHKMRFYFFRTAEMVNVLWGTATPVKYMEPNYKIPVALGACGNFSVKIDNAATMFSTLLGSISDYTSREVRELVSSRIVAPLTSFLAEKAYPYTEVDKHLLELSADLQTRTAEELQRLGLVLTDFRVDSVTFDDDTLSRIGKIADMTAEKQAAAEVDLDYAGVQKLAALRDAVRTEGGLAGAGLQVGAGVQLAKEFFSTKENAATSTETAPSDVSARLKQLKQLMDEQLITEEEYNKKKNEILEKL</sequence>
<evidence type="ECO:0000313" key="3">
    <source>
        <dbReference type="Proteomes" id="UP000003805"/>
    </source>
</evidence>
<dbReference type="EMBL" id="GL349564">
    <property type="protein sequence ID" value="EFI49628.1"/>
    <property type="molecule type" value="Genomic_DNA"/>
</dbReference>
<accession>D7N9M1</accession>
<dbReference type="HOGENOM" id="CLU_037108_1_1_10"/>
<dbReference type="InterPro" id="IPR033880">
    <property type="entry name" value="SPFH_YdjI"/>
</dbReference>
<evidence type="ECO:0000313" key="2">
    <source>
        <dbReference type="EMBL" id="EFI49628.1"/>
    </source>
</evidence>
<dbReference type="AlphaFoldDB" id="D7N9M1"/>
<evidence type="ECO:0000259" key="1">
    <source>
        <dbReference type="Pfam" id="PF13421"/>
    </source>
</evidence>
<gene>
    <name evidence="2" type="ORF">HMPREF0665_00351</name>
</gene>
<dbReference type="Proteomes" id="UP000003805">
    <property type="component" value="Miscellaneous, Scaffold supercont1.1"/>
</dbReference>
<dbReference type="PANTHER" id="PTHR37826:SF2">
    <property type="entry name" value="ZINC-RIBBON DOMAIN-CONTAINING PROTEIN"/>
    <property type="match status" value="1"/>
</dbReference>
<proteinExistence type="predicted"/>
<dbReference type="SUPFAM" id="SSF117892">
    <property type="entry name" value="Band 7/SPFH domain"/>
    <property type="match status" value="1"/>
</dbReference>
<organism evidence="2 3">
    <name type="scientific">Segatella oris C735</name>
    <dbReference type="NCBI Taxonomy" id="563008"/>
    <lineage>
        <taxon>Bacteria</taxon>
        <taxon>Pseudomonadati</taxon>
        <taxon>Bacteroidota</taxon>
        <taxon>Bacteroidia</taxon>
        <taxon>Bacteroidales</taxon>
        <taxon>Prevotellaceae</taxon>
        <taxon>Segatella</taxon>
    </lineage>
</organism>